<feature type="region of interest" description="Disordered" evidence="1">
    <location>
        <begin position="95"/>
        <end position="140"/>
    </location>
</feature>
<protein>
    <submittedName>
        <fullName evidence="2">Uncharacterized protein</fullName>
    </submittedName>
</protein>
<keyword evidence="3" id="KW-1185">Reference proteome</keyword>
<accession>A0A423VJV6</accession>
<feature type="region of interest" description="Disordered" evidence="1">
    <location>
        <begin position="1"/>
        <end position="25"/>
    </location>
</feature>
<reference evidence="2 3" key="1">
    <citation type="submission" date="2015-09" db="EMBL/GenBank/DDBJ databases">
        <title>Host preference determinants of Valsa canker pathogens revealed by comparative genomics.</title>
        <authorList>
            <person name="Yin Z."/>
            <person name="Huang L."/>
        </authorList>
    </citation>
    <scope>NUCLEOTIDE SEQUENCE [LARGE SCALE GENOMIC DNA]</scope>
    <source>
        <strain evidence="2 3">YSFL</strain>
    </source>
</reference>
<dbReference type="STRING" id="252740.A0A423VJV6"/>
<proteinExistence type="predicted"/>
<dbReference type="AlphaFoldDB" id="A0A423VJV6"/>
<gene>
    <name evidence="2" type="ORF">VSDG_07770</name>
</gene>
<dbReference type="OrthoDB" id="4156126at2759"/>
<evidence type="ECO:0000313" key="2">
    <source>
        <dbReference type="EMBL" id="ROV91275.1"/>
    </source>
</evidence>
<feature type="compositionally biased region" description="Polar residues" evidence="1">
    <location>
        <begin position="544"/>
        <end position="557"/>
    </location>
</feature>
<dbReference type="EMBL" id="LJZO01000044">
    <property type="protein sequence ID" value="ROV91275.1"/>
    <property type="molecule type" value="Genomic_DNA"/>
</dbReference>
<name>A0A423VJV6_CYTCH</name>
<organism evidence="2 3">
    <name type="scientific">Cytospora chrysosperma</name>
    <name type="common">Cytospora canker fungus</name>
    <name type="synonym">Sphaeria chrysosperma</name>
    <dbReference type="NCBI Taxonomy" id="252740"/>
    <lineage>
        <taxon>Eukaryota</taxon>
        <taxon>Fungi</taxon>
        <taxon>Dikarya</taxon>
        <taxon>Ascomycota</taxon>
        <taxon>Pezizomycotina</taxon>
        <taxon>Sordariomycetes</taxon>
        <taxon>Sordariomycetidae</taxon>
        <taxon>Diaporthales</taxon>
        <taxon>Cytosporaceae</taxon>
        <taxon>Cytospora</taxon>
    </lineage>
</organism>
<evidence type="ECO:0000256" key="1">
    <source>
        <dbReference type="SAM" id="MobiDB-lite"/>
    </source>
</evidence>
<dbReference type="Proteomes" id="UP000284375">
    <property type="component" value="Unassembled WGS sequence"/>
</dbReference>
<evidence type="ECO:0000313" key="3">
    <source>
        <dbReference type="Proteomes" id="UP000284375"/>
    </source>
</evidence>
<sequence length="557" mass="61269">MSLTSLSGGYGYASPRTPRLPPAPKQPIFYDYSEDFEDVTETPPVCTIAPIPQRVSNLYRPMNIPKNCDMNAESMDEARHEFVAYLQETTVNELPNGNVRHENEQEGSPSEFCGRNDPVQNTTHNPVMEHNPEPSSSASEAVHAVDFGASTSRLSGKQGADGEGNPDLLDSTKKAVITELSSDSSTLDDPPEPKTPALTTNMPARDLVRCREDLAISMDLREDQLADRGVDSAGEFSEEQLRSMVASAPSGDPKALQIDGTASSPHMSSNRCHDSRLYSLGSGLSDLASFVHQVDRHFQTTGPNSHDRLSAEVRNVKEGEARDDSTIAPLEFSAGQRKTDEHHLDRVAIGITHPPRLSSLRQHRRHHVELRVNTETDGNQQYQVVSTRSGPTLVPQPISPAKLLRVKNSIPQLMKALPPLPDFDPSPNSPFGPTVVPMEFEKFELSGLTDARSTLSDAGMSKSRGEEVPKSYDSFVFDQKARKPKLRLRHAASFAHEQSRDLRRGYMNHGHGSRHDTSDKRPATATEYSTAPMKRKLPIKVSRPTLTSLVSENSGTD</sequence>
<feature type="compositionally biased region" description="Basic and acidic residues" evidence="1">
    <location>
        <begin position="513"/>
        <end position="522"/>
    </location>
</feature>
<feature type="region of interest" description="Disordered" evidence="1">
    <location>
        <begin position="179"/>
        <end position="200"/>
    </location>
</feature>
<comment type="caution">
    <text evidence="2">The sequence shown here is derived from an EMBL/GenBank/DDBJ whole genome shotgun (WGS) entry which is preliminary data.</text>
</comment>
<feature type="region of interest" description="Disordered" evidence="1">
    <location>
        <begin position="492"/>
        <end position="557"/>
    </location>
</feature>
<feature type="compositionally biased region" description="Low complexity" evidence="1">
    <location>
        <begin position="179"/>
        <end position="188"/>
    </location>
</feature>